<proteinExistence type="predicted"/>
<evidence type="ECO:0000313" key="2">
    <source>
        <dbReference type="EMBL" id="MCH4296098.1"/>
    </source>
</evidence>
<sequence>MNPKLIMPSLGGSYRWLLALALLGTSHLALALPGLIDYCAADTFQVTDSEVAGGKQSMPPSLTTADNTAVDDKAEIAQLFEHYMAKYNHYLATGKLDSTPVLYRPQLMLMSNNRAPAVASEAEFSTQIQGFLDSLKAKGVARVRWQKVDVRLLDSQLALASNVAERFRADGSRYNLVGATYLLSKQDGHWQIAAFAVHDDKGAFPLN</sequence>
<feature type="domain" description="DUF6841" evidence="1">
    <location>
        <begin position="75"/>
        <end position="198"/>
    </location>
</feature>
<dbReference type="Pfam" id="PF20795">
    <property type="entry name" value="DUF6841"/>
    <property type="match status" value="1"/>
</dbReference>
<protein>
    <recommendedName>
        <fullName evidence="1">DUF6841 domain-containing protein</fullName>
    </recommendedName>
</protein>
<keyword evidence="3" id="KW-1185">Reference proteome</keyword>
<dbReference type="Gene3D" id="3.10.450.50">
    <property type="match status" value="1"/>
</dbReference>
<dbReference type="InterPro" id="IPR049219">
    <property type="entry name" value="DUF6841"/>
</dbReference>
<accession>A0AAJ1BK34</accession>
<name>A0AAJ1BK34_9GAMM</name>
<evidence type="ECO:0000313" key="3">
    <source>
        <dbReference type="Proteomes" id="UP001297581"/>
    </source>
</evidence>
<comment type="caution">
    <text evidence="2">The sequence shown here is derived from an EMBL/GenBank/DDBJ whole genome shotgun (WGS) entry which is preliminary data.</text>
</comment>
<gene>
    <name evidence="2" type="ORF">MJ923_17450</name>
</gene>
<dbReference type="AlphaFoldDB" id="A0AAJ1BK34"/>
<reference evidence="2 3" key="1">
    <citation type="submission" date="2022-02" db="EMBL/GenBank/DDBJ databases">
        <title>The genome sequence of Shewanella sp. 3B26.</title>
        <authorList>
            <person name="Du J."/>
        </authorList>
    </citation>
    <scope>NUCLEOTIDE SEQUENCE [LARGE SCALE GENOMIC DNA]</scope>
    <source>
        <strain evidence="2 3">3B26</strain>
    </source>
</reference>
<dbReference type="Proteomes" id="UP001297581">
    <property type="component" value="Unassembled WGS sequence"/>
</dbReference>
<dbReference type="EMBL" id="JAKUDL010000007">
    <property type="protein sequence ID" value="MCH4296098.1"/>
    <property type="molecule type" value="Genomic_DNA"/>
</dbReference>
<dbReference type="RefSeq" id="WP_240592182.1">
    <property type="nucleotide sequence ID" value="NZ_JAKUDL010000007.1"/>
</dbReference>
<evidence type="ECO:0000259" key="1">
    <source>
        <dbReference type="Pfam" id="PF20795"/>
    </source>
</evidence>
<organism evidence="2 3">
    <name type="scientific">Shewanella zhuhaiensis</name>
    <dbReference type="NCBI Taxonomy" id="2919576"/>
    <lineage>
        <taxon>Bacteria</taxon>
        <taxon>Pseudomonadati</taxon>
        <taxon>Pseudomonadota</taxon>
        <taxon>Gammaproteobacteria</taxon>
        <taxon>Alteromonadales</taxon>
        <taxon>Shewanellaceae</taxon>
        <taxon>Shewanella</taxon>
    </lineage>
</organism>